<keyword evidence="4 5" id="KW-0472">Membrane</keyword>
<evidence type="ECO:0000313" key="8">
    <source>
        <dbReference type="EMBL" id="KAK3777846.1"/>
    </source>
</evidence>
<keyword evidence="9" id="KW-1185">Reference proteome</keyword>
<comment type="subcellular location">
    <subcellularLocation>
        <location evidence="1">Membrane</location>
        <topology evidence="1">Multi-pass membrane protein</topology>
    </subcellularLocation>
</comment>
<evidence type="ECO:0000256" key="6">
    <source>
        <dbReference type="SAM" id="Phobius"/>
    </source>
</evidence>
<keyword evidence="3 5" id="KW-1133">Transmembrane helix</keyword>
<name>A0AAE0ZZI2_9GAST</name>
<comment type="caution">
    <text evidence="8">The sequence shown here is derived from an EMBL/GenBank/DDBJ whole genome shotgun (WGS) entry which is preliminary data.</text>
</comment>
<dbReference type="AlphaFoldDB" id="A0AAE0ZZI2"/>
<feature type="transmembrane region" description="Helical" evidence="6">
    <location>
        <begin position="98"/>
        <end position="120"/>
    </location>
</feature>
<dbReference type="Pfam" id="PF26083">
    <property type="entry name" value="TM_Tm6sf2"/>
    <property type="match status" value="1"/>
</dbReference>
<evidence type="ECO:0000256" key="1">
    <source>
        <dbReference type="ARBA" id="ARBA00004141"/>
    </source>
</evidence>
<feature type="transmembrane region" description="Helical" evidence="6">
    <location>
        <begin position="132"/>
        <end position="152"/>
    </location>
</feature>
<feature type="transmembrane region" description="Helical" evidence="6">
    <location>
        <begin position="55"/>
        <end position="78"/>
    </location>
</feature>
<feature type="transmembrane region" description="Helical" evidence="6">
    <location>
        <begin position="251"/>
        <end position="270"/>
    </location>
</feature>
<sequence>MSLLSWPIFVVIDKLNLFKSESSAALAGFAIIAIALLLFILLFRRYFKRVDPFVYIFSLLCCDALPGLVFVLELDGFIPRYNSTTMVTGIEPYMKTSYGVISTYWNGIVHLILYLSAITLYVRRDSHREVTLFWAGSFLNMLVVLVPALVTQTPLNKSAIYTNAPIIVLPIVAIGYYMHRRPVQARSFLEAPKIWKRPMDLLFFVYFLLAACVVVFRGMAVVGGKASCMKDYLSNCEPYLKDSNSFPKFQALSYLYFYLAYYLSAMYGLLYPGQHWMADWSLVHAGAAAQAQVTYIAGALNRRTAASMRPPTTGTNSLIFWSINLLMLVIPQLFALRCLRDPENYGRTYTVDLATPNYLVGDIVKKPARIYHSKWETKKAE</sequence>
<dbReference type="PANTHER" id="PTHR14568:SF8">
    <property type="entry name" value="EXPERA DOMAIN-CONTAINING PROTEIN"/>
    <property type="match status" value="1"/>
</dbReference>
<feature type="transmembrane region" description="Helical" evidence="6">
    <location>
        <begin position="199"/>
        <end position="220"/>
    </location>
</feature>
<feature type="domain" description="EXPERA" evidence="7">
    <location>
        <begin position="199"/>
        <end position="335"/>
    </location>
</feature>
<evidence type="ECO:0000313" key="9">
    <source>
        <dbReference type="Proteomes" id="UP001283361"/>
    </source>
</evidence>
<reference evidence="8" key="1">
    <citation type="journal article" date="2023" name="G3 (Bethesda)">
        <title>A reference genome for the long-term kleptoplast-retaining sea slug Elysia crispata morphotype clarki.</title>
        <authorList>
            <person name="Eastman K.E."/>
            <person name="Pendleton A.L."/>
            <person name="Shaikh M.A."/>
            <person name="Suttiyut T."/>
            <person name="Ogas R."/>
            <person name="Tomko P."/>
            <person name="Gavelis G."/>
            <person name="Widhalm J.R."/>
            <person name="Wisecaver J.H."/>
        </authorList>
    </citation>
    <scope>NUCLEOTIDE SEQUENCE</scope>
    <source>
        <strain evidence="8">ECLA1</strain>
    </source>
</reference>
<feature type="transmembrane region" description="Helical" evidence="6">
    <location>
        <begin position="318"/>
        <end position="339"/>
    </location>
</feature>
<evidence type="ECO:0000256" key="5">
    <source>
        <dbReference type="PROSITE-ProRule" id="PRU01087"/>
    </source>
</evidence>
<dbReference type="EMBL" id="JAWDGP010003058">
    <property type="protein sequence ID" value="KAK3777846.1"/>
    <property type="molecule type" value="Genomic_DNA"/>
</dbReference>
<protein>
    <recommendedName>
        <fullName evidence="7">EXPERA domain-containing protein</fullName>
    </recommendedName>
</protein>
<dbReference type="PANTHER" id="PTHR14568">
    <property type="entry name" value="TRANSMEMBRANE SUPERFAMILY 6 MEMBER 1/2"/>
    <property type="match status" value="1"/>
</dbReference>
<dbReference type="InterPro" id="IPR033118">
    <property type="entry name" value="EXPERA"/>
</dbReference>
<keyword evidence="2 5" id="KW-0812">Transmembrane</keyword>
<dbReference type="Proteomes" id="UP001283361">
    <property type="component" value="Unassembled WGS sequence"/>
</dbReference>
<feature type="transmembrane region" description="Helical" evidence="6">
    <location>
        <begin position="158"/>
        <end position="178"/>
    </location>
</feature>
<evidence type="ECO:0000256" key="2">
    <source>
        <dbReference type="ARBA" id="ARBA00022692"/>
    </source>
</evidence>
<evidence type="ECO:0000256" key="4">
    <source>
        <dbReference type="ARBA" id="ARBA00023136"/>
    </source>
</evidence>
<feature type="transmembrane region" description="Helical" evidence="6">
    <location>
        <begin position="282"/>
        <end position="298"/>
    </location>
</feature>
<evidence type="ECO:0000259" key="7">
    <source>
        <dbReference type="PROSITE" id="PS51751"/>
    </source>
</evidence>
<organism evidence="8 9">
    <name type="scientific">Elysia crispata</name>
    <name type="common">lettuce slug</name>
    <dbReference type="NCBI Taxonomy" id="231223"/>
    <lineage>
        <taxon>Eukaryota</taxon>
        <taxon>Metazoa</taxon>
        <taxon>Spiralia</taxon>
        <taxon>Lophotrochozoa</taxon>
        <taxon>Mollusca</taxon>
        <taxon>Gastropoda</taxon>
        <taxon>Heterobranchia</taxon>
        <taxon>Euthyneura</taxon>
        <taxon>Panpulmonata</taxon>
        <taxon>Sacoglossa</taxon>
        <taxon>Placobranchoidea</taxon>
        <taxon>Plakobranchidae</taxon>
        <taxon>Elysia</taxon>
    </lineage>
</organism>
<accession>A0AAE0ZZI2</accession>
<gene>
    <name evidence="8" type="ORF">RRG08_038094</name>
</gene>
<feature type="transmembrane region" description="Helical" evidence="6">
    <location>
        <begin position="24"/>
        <end position="43"/>
    </location>
</feature>
<dbReference type="PROSITE" id="PS51751">
    <property type="entry name" value="EXPERA"/>
    <property type="match status" value="1"/>
</dbReference>
<proteinExistence type="predicted"/>
<evidence type="ECO:0000256" key="3">
    <source>
        <dbReference type="ARBA" id="ARBA00022989"/>
    </source>
</evidence>
<dbReference type="InterPro" id="IPR059044">
    <property type="entry name" value="TM_Tm6sf1/2"/>
</dbReference>
<dbReference type="GO" id="GO:0016020">
    <property type="term" value="C:membrane"/>
    <property type="evidence" value="ECO:0007669"/>
    <property type="project" value="UniProtKB-SubCell"/>
</dbReference>